<feature type="region of interest" description="Disordered" evidence="1">
    <location>
        <begin position="1"/>
        <end position="39"/>
    </location>
</feature>
<feature type="compositionally biased region" description="Basic and acidic residues" evidence="1">
    <location>
        <begin position="10"/>
        <end position="24"/>
    </location>
</feature>
<feature type="region of interest" description="Disordered" evidence="1">
    <location>
        <begin position="461"/>
        <end position="549"/>
    </location>
</feature>
<dbReference type="InterPro" id="IPR057684">
    <property type="entry name" value="DUF7924"/>
</dbReference>
<feature type="compositionally biased region" description="Polar residues" evidence="1">
    <location>
        <begin position="540"/>
        <end position="549"/>
    </location>
</feature>
<feature type="compositionally biased region" description="Low complexity" evidence="1">
    <location>
        <begin position="141"/>
        <end position="152"/>
    </location>
</feature>
<protein>
    <recommendedName>
        <fullName evidence="2">DUF7924 domain-containing protein</fullName>
    </recommendedName>
</protein>
<dbReference type="Pfam" id="PF25545">
    <property type="entry name" value="DUF7924"/>
    <property type="match status" value="1"/>
</dbReference>
<evidence type="ECO:0000313" key="4">
    <source>
        <dbReference type="Proteomes" id="UP000750502"/>
    </source>
</evidence>
<keyword evidence="4" id="KW-1185">Reference proteome</keyword>
<comment type="caution">
    <text evidence="3">The sequence shown here is derived from an EMBL/GenBank/DDBJ whole genome shotgun (WGS) entry which is preliminary data.</text>
</comment>
<feature type="compositionally biased region" description="Basic and acidic residues" evidence="1">
    <location>
        <begin position="102"/>
        <end position="111"/>
    </location>
</feature>
<feature type="region of interest" description="Disordered" evidence="1">
    <location>
        <begin position="65"/>
        <end position="160"/>
    </location>
</feature>
<name>A0A9P7HGK7_9HYPO</name>
<proteinExistence type="predicted"/>
<dbReference type="Proteomes" id="UP000750502">
    <property type="component" value="Unassembled WGS sequence"/>
</dbReference>
<evidence type="ECO:0000256" key="1">
    <source>
        <dbReference type="SAM" id="MobiDB-lite"/>
    </source>
</evidence>
<evidence type="ECO:0000313" key="3">
    <source>
        <dbReference type="EMBL" id="KAG5759238.1"/>
    </source>
</evidence>
<feature type="compositionally biased region" description="Basic residues" evidence="1">
    <location>
        <begin position="25"/>
        <end position="35"/>
    </location>
</feature>
<organism evidence="3 4">
    <name type="scientific">Fusarium xylarioides</name>
    <dbReference type="NCBI Taxonomy" id="221167"/>
    <lineage>
        <taxon>Eukaryota</taxon>
        <taxon>Fungi</taxon>
        <taxon>Dikarya</taxon>
        <taxon>Ascomycota</taxon>
        <taxon>Pezizomycotina</taxon>
        <taxon>Sordariomycetes</taxon>
        <taxon>Hypocreomycetidae</taxon>
        <taxon>Hypocreales</taxon>
        <taxon>Nectriaceae</taxon>
        <taxon>Fusarium</taxon>
        <taxon>Fusarium fujikuroi species complex</taxon>
    </lineage>
</organism>
<feature type="domain" description="DUF7924" evidence="2">
    <location>
        <begin position="254"/>
        <end position="391"/>
    </location>
</feature>
<dbReference type="AlphaFoldDB" id="A0A9P7HGK7"/>
<accession>A0A9P7HGK7</accession>
<gene>
    <name evidence="3" type="ORF">H9Q72_012636</name>
</gene>
<reference evidence="3" key="1">
    <citation type="journal article" date="2020" name="bioRxiv">
        <title>Historical genomics reveals the evolutionary mechanisms behind multiple outbreaks of the host-specific coffee wilt pathogen Fusarium xylarioides.</title>
        <authorList>
            <person name="Peck D."/>
            <person name="Nowell R.W."/>
            <person name="Flood J."/>
            <person name="Ryan M.J."/>
            <person name="Barraclough T.G."/>
        </authorList>
    </citation>
    <scope>NUCLEOTIDE SEQUENCE</scope>
    <source>
        <strain evidence="3">IMI 127659i</strain>
    </source>
</reference>
<dbReference type="EMBL" id="JADFTT010000691">
    <property type="protein sequence ID" value="KAG5759238.1"/>
    <property type="molecule type" value="Genomic_DNA"/>
</dbReference>
<sequence length="623" mass="70111">MARRQNQKRPRADEPSRADIEPPTKKAKTRSKTKRKTWESWEYPPEFYDRLSKITLTHRALKELNRRTRSCRPRPTAPARPSASALSCTTAPQDLVRFARRGGPDLRDLRGYPHPPTNRPHPVAMSASRSSRSRKTRSIDPTSTLPTTTTTTKTKKSTPYDRNFDLHLTEYRIHPTYSSQKPDLEEVRTRSAVPRPSLSPSRFSEGAFETFQDSNARARDEDDVLATVIPTILGPSQASRNCARNTAFRNLEPLTDGTITAAQPDMYWGAYPEQLARSARHELSSHIVPSTMKGKPMAPNVFLEVKGPYGNAAVATQQVRQAGATGARAMHSLQNYHVEEPQYDSKPHTFSFIYHNGLLQKYGHHMTAPTTEGGRPEYHMSQLKAYAMTSDLDTYTKGATDLRNTLDLAETYRGNFIRDANARASQVETVAGRNRPTAWMQLTEDSADELAPTPPYYVTQAQRAEESPDELAPSPLGYLYEGDDSQDPSGADPSTSITTSFTSSFDPYQSRSKRQRSPRSQLVEGHASKTRSRGTRGDESSGSARGSASTEIAESFQVWTYWKKEKLCFLNRQEEEVKTVFKDWVEQIANDGSNYFCWQSPKSGRVFWATTLAREPRKRRGGN</sequence>
<feature type="compositionally biased region" description="Low complexity" evidence="1">
    <location>
        <begin position="73"/>
        <end position="88"/>
    </location>
</feature>
<dbReference type="OrthoDB" id="5336565at2759"/>
<feature type="compositionally biased region" description="Low complexity" evidence="1">
    <location>
        <begin position="494"/>
        <end position="505"/>
    </location>
</feature>
<evidence type="ECO:0000259" key="2">
    <source>
        <dbReference type="Pfam" id="PF25545"/>
    </source>
</evidence>
<reference evidence="3" key="2">
    <citation type="submission" date="2020-10" db="EMBL/GenBank/DDBJ databases">
        <authorList>
            <person name="Peck L.D."/>
            <person name="Nowell R.W."/>
            <person name="Flood J."/>
            <person name="Ryan M.J."/>
            <person name="Barraclough T.G."/>
        </authorList>
    </citation>
    <scope>NUCLEOTIDE SEQUENCE</scope>
    <source>
        <strain evidence="3">IMI 127659i</strain>
    </source>
</reference>